<gene>
    <name evidence="1" type="primary">ORF65</name>
    <name evidence="1" type="ordered locus">Grc000161</name>
</gene>
<protein>
    <submittedName>
        <fullName evidence="1">Conserved hypothetical plastid protein</fullName>
    </submittedName>
</protein>
<name>Q6B8P3_GRATL</name>
<organism evidence="1">
    <name type="scientific">Gracilaria tenuistipitata var. liui</name>
    <name type="common">Red alga</name>
    <dbReference type="NCBI Taxonomy" id="285951"/>
    <lineage>
        <taxon>Eukaryota</taxon>
        <taxon>Rhodophyta</taxon>
        <taxon>Florideophyceae</taxon>
        <taxon>Rhodymeniophycidae</taxon>
        <taxon>Gracilariales</taxon>
        <taxon>Gracilariaceae</taxon>
        <taxon>Gracilaria</taxon>
        <taxon>Gracilaria tenuistipitata</taxon>
    </lineage>
</organism>
<sequence length="64" mass="7391">MGEIIMESLNYINDFNDLNIDDLSLETPIGWSSTCFDETINYYIDCNSSFVETKNENDINNNNN</sequence>
<accession>Q6B8P3</accession>
<evidence type="ECO:0000313" key="1">
    <source>
        <dbReference type="EMBL" id="AAT79742.1"/>
    </source>
</evidence>
<dbReference type="GeneID" id="2944159"/>
<proteinExistence type="predicted"/>
<keyword evidence="1" id="KW-0150">Chloroplast</keyword>
<geneLocation type="chloroplast" evidence="1"/>
<reference evidence="1" key="1">
    <citation type="journal article" date="2004" name="J. Mol. Evol.">
        <title>Comparative analysis of the complete plastid genome sequence of the red alga Gracilaria tenuistipitata var. liui provides insights into the evolution of rhodoplasts and their relationship to other plastids.</title>
        <authorList>
            <person name="Hagopian J."/>
            <person name="Reis M."/>
            <person name="Kitajima J."/>
            <person name="Bhattacharya D."/>
            <person name="Oliveira M."/>
        </authorList>
    </citation>
    <scope>NUCLEOTIDE SEQUENCE [LARGE SCALE GENOMIC DNA]</scope>
</reference>
<dbReference type="EMBL" id="AY673996">
    <property type="protein sequence ID" value="AAT79742.1"/>
    <property type="molecule type" value="Genomic_DNA"/>
</dbReference>
<dbReference type="RefSeq" id="YP_063667.1">
    <property type="nucleotide sequence ID" value="NC_006137.1"/>
</dbReference>
<keyword evidence="1" id="KW-0934">Plastid</keyword>
<dbReference type="AlphaFoldDB" id="Q6B8P3"/>